<feature type="binding site" evidence="9">
    <location>
        <begin position="99"/>
        <end position="102"/>
    </location>
    <ligand>
        <name>ATP</name>
        <dbReference type="ChEBI" id="CHEBI:30616"/>
    </ligand>
</feature>
<dbReference type="UniPathway" id="UPA00078">
    <property type="reaction ID" value="UER00161"/>
</dbReference>
<dbReference type="InterPro" id="IPR027417">
    <property type="entry name" value="P-loop_NTPase"/>
</dbReference>
<feature type="binding site" evidence="9">
    <location>
        <begin position="12"/>
        <end position="17"/>
    </location>
    <ligand>
        <name>ATP</name>
        <dbReference type="ChEBI" id="CHEBI:30616"/>
    </ligand>
</feature>
<dbReference type="SUPFAM" id="SSF52540">
    <property type="entry name" value="P-loop containing nucleoside triphosphate hydrolases"/>
    <property type="match status" value="1"/>
</dbReference>
<comment type="pathway">
    <text evidence="9">Cofactor biosynthesis; biotin biosynthesis; biotin from 7,8-diaminononanoate: step 1/2.</text>
</comment>
<dbReference type="STRING" id="313596.RB2501_08020"/>
<comment type="catalytic activity">
    <reaction evidence="8">
        <text>(7R,8S)-8-amino-7-(carboxyamino)nonanoate + ATP = (4R,5S)-dethiobiotin + ADP + phosphate + H(+)</text>
        <dbReference type="Rhea" id="RHEA:63684"/>
        <dbReference type="ChEBI" id="CHEBI:15378"/>
        <dbReference type="ChEBI" id="CHEBI:30616"/>
        <dbReference type="ChEBI" id="CHEBI:43474"/>
        <dbReference type="ChEBI" id="CHEBI:149470"/>
        <dbReference type="ChEBI" id="CHEBI:149473"/>
        <dbReference type="ChEBI" id="CHEBI:456216"/>
    </reaction>
</comment>
<feature type="binding site" evidence="9">
    <location>
        <position position="43"/>
    </location>
    <ligand>
        <name>Mg(2+)</name>
        <dbReference type="ChEBI" id="CHEBI:18420"/>
    </ligand>
</feature>
<gene>
    <name evidence="9" type="primary">bioD</name>
    <name evidence="10" type="ordered locus">RB2501_08020</name>
</gene>
<feature type="binding site" evidence="9">
    <location>
        <position position="16"/>
    </location>
    <ligand>
        <name>Mg(2+)</name>
        <dbReference type="ChEBI" id="CHEBI:18420"/>
    </ligand>
</feature>
<protein>
    <recommendedName>
        <fullName evidence="9">ATP-dependent dethiobiotin synthetase BioD</fullName>
        <ecNumber evidence="9">6.3.3.3</ecNumber>
    </recommendedName>
    <alternativeName>
        <fullName evidence="9">DTB synthetase</fullName>
        <shortName evidence="9">DTBS</shortName>
    </alternativeName>
    <alternativeName>
        <fullName evidence="9">Dethiobiotin synthase</fullName>
    </alternativeName>
</protein>
<keyword evidence="1 9" id="KW-0963">Cytoplasm</keyword>
<dbReference type="AlphaFoldDB" id="A4CIS4"/>
<reference evidence="10 11" key="1">
    <citation type="journal article" date="2009" name="J. Bacteriol.">
        <title>Complete genome sequence of Robiginitalea biformata HTCC2501.</title>
        <authorList>
            <person name="Oh H.M."/>
            <person name="Giovannoni S.J."/>
            <person name="Lee K."/>
            <person name="Ferriera S."/>
            <person name="Johnson J."/>
            <person name="Cho J.C."/>
        </authorList>
    </citation>
    <scope>NUCLEOTIDE SEQUENCE [LARGE SCALE GENOMIC DNA]</scope>
    <source>
        <strain evidence="11">ATCC BAA-864 / HTCC2501 / KCTC 12146</strain>
    </source>
</reference>
<comment type="similarity">
    <text evidence="9">Belongs to the dethiobiotin synthetase family.</text>
</comment>
<evidence type="ECO:0000313" key="11">
    <source>
        <dbReference type="Proteomes" id="UP000009049"/>
    </source>
</evidence>
<dbReference type="HOGENOM" id="CLU_072551_2_0_10"/>
<keyword evidence="11" id="KW-1185">Reference proteome</keyword>
<dbReference type="OrthoDB" id="9802097at2"/>
<dbReference type="CDD" id="cd03109">
    <property type="entry name" value="DTBS"/>
    <property type="match status" value="1"/>
</dbReference>
<dbReference type="KEGG" id="rbi:RB2501_08020"/>
<dbReference type="GO" id="GO:0005829">
    <property type="term" value="C:cytosol"/>
    <property type="evidence" value="ECO:0007669"/>
    <property type="project" value="TreeGrafter"/>
</dbReference>
<comment type="function">
    <text evidence="9">Catalyzes a mechanistically unusual reaction, the ATP-dependent insertion of CO2 between the N7 and N8 nitrogen atoms of 7,8-diaminopelargonic acid (DAPA, also called 7,8-diammoniononanoate) to form a ureido ring.</text>
</comment>
<dbReference type="eggNOG" id="COG0132">
    <property type="taxonomic scope" value="Bacteria"/>
</dbReference>
<keyword evidence="4 9" id="KW-0547">Nucleotide-binding</keyword>
<sequence length="208" mass="22591">MKRIFVTGISTEVGKTLASAVLVEALGADYWKPVQAGDLDASDSHTIKNLVSHPKTVIHPNSYALNTPMSPHAAAEIDGVRIDLDQIREPETTNHLVIEGAGGLLVPLNDTDTIADLIRPGYVVVVVSRHYLGSINHTLLTLEALKNKGHKPYLLYSGDPHPTTETIIKSKTGVPVLGRIEELDSPGRQEVVRLAKSLRPALRDHNLL</sequence>
<dbReference type="PANTHER" id="PTHR43210:SF2">
    <property type="entry name" value="ATP-DEPENDENT DETHIOBIOTIN SYNTHETASE BIOD 2"/>
    <property type="match status" value="1"/>
</dbReference>
<comment type="caution">
    <text evidence="9">Lacks conserved residue(s) required for the propagation of feature annotation.</text>
</comment>
<evidence type="ECO:0000256" key="6">
    <source>
        <dbReference type="ARBA" id="ARBA00022840"/>
    </source>
</evidence>
<comment type="cofactor">
    <cofactor evidence="9">
        <name>Mg(2+)</name>
        <dbReference type="ChEBI" id="CHEBI:18420"/>
    </cofactor>
</comment>
<keyword evidence="7 9" id="KW-0460">Magnesium</keyword>
<evidence type="ECO:0000256" key="4">
    <source>
        <dbReference type="ARBA" id="ARBA00022741"/>
    </source>
</evidence>
<dbReference type="InterPro" id="IPR004472">
    <property type="entry name" value="DTB_synth_BioD"/>
</dbReference>
<evidence type="ECO:0000256" key="2">
    <source>
        <dbReference type="ARBA" id="ARBA00022598"/>
    </source>
</evidence>
<feature type="binding site" evidence="9">
    <location>
        <begin position="158"/>
        <end position="159"/>
    </location>
    <ligand>
        <name>ATP</name>
        <dbReference type="ChEBI" id="CHEBI:30616"/>
    </ligand>
</feature>
<dbReference type="HAMAP" id="MF_00336">
    <property type="entry name" value="BioD"/>
    <property type="match status" value="1"/>
</dbReference>
<accession>A4CIS4</accession>
<dbReference type="Proteomes" id="UP000009049">
    <property type="component" value="Chromosome"/>
</dbReference>
<comment type="subunit">
    <text evidence="9">Homodimer.</text>
</comment>
<comment type="subcellular location">
    <subcellularLocation>
        <location evidence="9">Cytoplasm</location>
    </subcellularLocation>
</comment>
<evidence type="ECO:0000256" key="1">
    <source>
        <dbReference type="ARBA" id="ARBA00022490"/>
    </source>
</evidence>
<dbReference type="Pfam" id="PF13500">
    <property type="entry name" value="AAA_26"/>
    <property type="match status" value="1"/>
</dbReference>
<dbReference type="RefSeq" id="WP_015753588.1">
    <property type="nucleotide sequence ID" value="NC_013222.1"/>
</dbReference>
<dbReference type="PANTHER" id="PTHR43210">
    <property type="entry name" value="DETHIOBIOTIN SYNTHETASE"/>
    <property type="match status" value="1"/>
</dbReference>
<evidence type="ECO:0000256" key="3">
    <source>
        <dbReference type="ARBA" id="ARBA00022723"/>
    </source>
</evidence>
<dbReference type="GO" id="GO:0009102">
    <property type="term" value="P:biotin biosynthetic process"/>
    <property type="evidence" value="ECO:0007669"/>
    <property type="project" value="UniProtKB-UniRule"/>
</dbReference>
<feature type="active site" evidence="9">
    <location>
        <position position="32"/>
    </location>
</feature>
<dbReference type="EC" id="6.3.3.3" evidence="9"/>
<dbReference type="GO" id="GO:0004141">
    <property type="term" value="F:dethiobiotin synthase activity"/>
    <property type="evidence" value="ECO:0007669"/>
    <property type="project" value="UniProtKB-UniRule"/>
</dbReference>
<feature type="binding site" evidence="9">
    <location>
        <position position="99"/>
    </location>
    <ligand>
        <name>Mg(2+)</name>
        <dbReference type="ChEBI" id="CHEBI:18420"/>
    </ligand>
</feature>
<dbReference type="PIRSF" id="PIRSF006755">
    <property type="entry name" value="DTB_synth"/>
    <property type="match status" value="1"/>
</dbReference>
<dbReference type="GO" id="GO:0005524">
    <property type="term" value="F:ATP binding"/>
    <property type="evidence" value="ECO:0007669"/>
    <property type="project" value="UniProtKB-UniRule"/>
</dbReference>
<keyword evidence="6 9" id="KW-0067">ATP-binding</keyword>
<evidence type="ECO:0000256" key="5">
    <source>
        <dbReference type="ARBA" id="ARBA00022756"/>
    </source>
</evidence>
<dbReference type="EMBL" id="CP001712">
    <property type="protein sequence ID" value="EAR16832.1"/>
    <property type="molecule type" value="Genomic_DNA"/>
</dbReference>
<comment type="catalytic activity">
    <reaction evidence="9">
        <text>(7R,8S)-7,8-diammoniononanoate + CO2 + ATP = (4R,5S)-dethiobiotin + ADP + phosphate + 3 H(+)</text>
        <dbReference type="Rhea" id="RHEA:15805"/>
        <dbReference type="ChEBI" id="CHEBI:15378"/>
        <dbReference type="ChEBI" id="CHEBI:16526"/>
        <dbReference type="ChEBI" id="CHEBI:30616"/>
        <dbReference type="ChEBI" id="CHEBI:43474"/>
        <dbReference type="ChEBI" id="CHEBI:149469"/>
        <dbReference type="ChEBI" id="CHEBI:149473"/>
        <dbReference type="ChEBI" id="CHEBI:456216"/>
        <dbReference type="EC" id="6.3.3.3"/>
    </reaction>
</comment>
<evidence type="ECO:0000313" key="10">
    <source>
        <dbReference type="EMBL" id="EAR16832.1"/>
    </source>
</evidence>
<evidence type="ECO:0000256" key="9">
    <source>
        <dbReference type="HAMAP-Rule" id="MF_00336"/>
    </source>
</evidence>
<feature type="binding site" evidence="9">
    <location>
        <position position="43"/>
    </location>
    <ligand>
        <name>ATP</name>
        <dbReference type="ChEBI" id="CHEBI:30616"/>
    </ligand>
</feature>
<name>A4CIS4_ROBBH</name>
<proteinExistence type="inferred from homology"/>
<dbReference type="NCBIfam" id="TIGR00347">
    <property type="entry name" value="bioD"/>
    <property type="match status" value="1"/>
</dbReference>
<dbReference type="Gene3D" id="3.40.50.300">
    <property type="entry name" value="P-loop containing nucleotide triphosphate hydrolases"/>
    <property type="match status" value="1"/>
</dbReference>
<keyword evidence="3 9" id="KW-0479">Metal-binding</keyword>
<keyword evidence="5 9" id="KW-0093">Biotin biosynthesis</keyword>
<evidence type="ECO:0000256" key="8">
    <source>
        <dbReference type="ARBA" id="ARBA00047386"/>
    </source>
</evidence>
<evidence type="ECO:0000256" key="7">
    <source>
        <dbReference type="ARBA" id="ARBA00022842"/>
    </source>
</evidence>
<dbReference type="GO" id="GO:0000287">
    <property type="term" value="F:magnesium ion binding"/>
    <property type="evidence" value="ECO:0007669"/>
    <property type="project" value="UniProtKB-UniRule"/>
</dbReference>
<keyword evidence="2 9" id="KW-0436">Ligase</keyword>
<organism evidence="10 11">
    <name type="scientific">Robiginitalea biformata (strain ATCC BAA-864 / DSM 15991 / KCTC 12146 / HTCC2501)</name>
    <dbReference type="NCBI Taxonomy" id="313596"/>
    <lineage>
        <taxon>Bacteria</taxon>
        <taxon>Pseudomonadati</taxon>
        <taxon>Bacteroidota</taxon>
        <taxon>Flavobacteriia</taxon>
        <taxon>Flavobacteriales</taxon>
        <taxon>Flavobacteriaceae</taxon>
        <taxon>Robiginitalea</taxon>
    </lineage>
</organism>